<proteinExistence type="predicted"/>
<evidence type="ECO:0000313" key="1">
    <source>
        <dbReference type="EMBL" id="SPF45024.1"/>
    </source>
</evidence>
<accession>A0A2U3KZB4</accession>
<dbReference type="AlphaFoldDB" id="A0A2U3KZB4"/>
<name>A0A2U3KZB4_9FIRM</name>
<dbReference type="EMBL" id="OMOF01000244">
    <property type="protein sequence ID" value="SPF45024.1"/>
    <property type="molecule type" value="Genomic_DNA"/>
</dbReference>
<dbReference type="Gene3D" id="3.40.190.290">
    <property type="match status" value="1"/>
</dbReference>
<dbReference type="Proteomes" id="UP000238916">
    <property type="component" value="Unassembled WGS sequence"/>
</dbReference>
<gene>
    <name evidence="1" type="ORF">SBF1_3180002</name>
</gene>
<reference evidence="2" key="1">
    <citation type="submission" date="2018-02" db="EMBL/GenBank/DDBJ databases">
        <authorList>
            <person name="Hausmann B."/>
        </authorList>
    </citation>
    <scope>NUCLEOTIDE SEQUENCE [LARGE SCALE GENOMIC DNA]</scope>
    <source>
        <strain evidence="2">Peat soil MAG SbF1</strain>
    </source>
</reference>
<protein>
    <submittedName>
        <fullName evidence="1">Uncharacterized protein</fullName>
    </submittedName>
</protein>
<evidence type="ECO:0000313" key="2">
    <source>
        <dbReference type="Proteomes" id="UP000238916"/>
    </source>
</evidence>
<sequence>MKKFWEGKPGEYILPNILAFLYRTYPDVDFKVKIANTELIAQDVLEKKCISA</sequence>
<organism evidence="1 2">
    <name type="scientific">Candidatus Desulfosporosinus infrequens</name>
    <dbReference type="NCBI Taxonomy" id="2043169"/>
    <lineage>
        <taxon>Bacteria</taxon>
        <taxon>Bacillati</taxon>
        <taxon>Bacillota</taxon>
        <taxon>Clostridia</taxon>
        <taxon>Eubacteriales</taxon>
        <taxon>Desulfitobacteriaceae</taxon>
        <taxon>Desulfosporosinus</taxon>
    </lineage>
</organism>